<feature type="coiled-coil region" evidence="1">
    <location>
        <begin position="15"/>
        <end position="163"/>
    </location>
</feature>
<organism evidence="2 3">
    <name type="scientific">Phytophthora nicotianae (strain INRA-310)</name>
    <name type="common">Phytophthora parasitica</name>
    <dbReference type="NCBI Taxonomy" id="761204"/>
    <lineage>
        <taxon>Eukaryota</taxon>
        <taxon>Sar</taxon>
        <taxon>Stramenopiles</taxon>
        <taxon>Oomycota</taxon>
        <taxon>Peronosporomycetes</taxon>
        <taxon>Peronosporales</taxon>
        <taxon>Peronosporaceae</taxon>
        <taxon>Phytophthora</taxon>
    </lineage>
</organism>
<protein>
    <submittedName>
        <fullName evidence="2">Uncharacterized protein</fullName>
    </submittedName>
</protein>
<dbReference type="STRING" id="761204.W2PJA4"/>
<evidence type="ECO:0000313" key="3">
    <source>
        <dbReference type="Proteomes" id="UP000018817"/>
    </source>
</evidence>
<gene>
    <name evidence="2" type="ORF">PPTG_18279</name>
</gene>
<keyword evidence="1" id="KW-0175">Coiled coil</keyword>
<dbReference type="OMA" id="ESCHADE"/>
<reference evidence="3" key="1">
    <citation type="submission" date="2011-12" db="EMBL/GenBank/DDBJ databases">
        <authorList>
            <consortium name="The Broad Institute Genome Sequencing Platform"/>
            <person name="Russ C."/>
            <person name="Tyler B."/>
            <person name="Panabieres F."/>
            <person name="Shan W."/>
            <person name="Tripathy S."/>
            <person name="Grunwald N."/>
            <person name="Machado M."/>
            <person name="Young S.K."/>
            <person name="Zeng Q."/>
            <person name="Gargeya S."/>
            <person name="Fitzgerald M."/>
            <person name="Haas B."/>
            <person name="Abouelleil A."/>
            <person name="Alvarado L."/>
            <person name="Arachchi H.M."/>
            <person name="Berlin A."/>
            <person name="Chapman S.B."/>
            <person name="Gearin G."/>
            <person name="Goldberg J."/>
            <person name="Griggs A."/>
            <person name="Gujja S."/>
            <person name="Hansen M."/>
            <person name="Heiman D."/>
            <person name="Howarth C."/>
            <person name="Larimer J."/>
            <person name="Lui A."/>
            <person name="MacDonald P.J.P."/>
            <person name="McCowen C."/>
            <person name="Montmayeur A."/>
            <person name="Murphy C."/>
            <person name="Neiman D."/>
            <person name="Pearson M."/>
            <person name="Priest M."/>
            <person name="Roberts A."/>
            <person name="Saif S."/>
            <person name="Shea T."/>
            <person name="Sisk P."/>
            <person name="Stolte C."/>
            <person name="Sykes S."/>
            <person name="Wortman J."/>
            <person name="Nusbaum C."/>
            <person name="Birren B."/>
        </authorList>
    </citation>
    <scope>NUCLEOTIDE SEQUENCE [LARGE SCALE GENOMIC DNA]</scope>
    <source>
        <strain evidence="3">INRA-310</strain>
    </source>
</reference>
<accession>W2PJA4</accession>
<name>W2PJA4_PHYN3</name>
<reference evidence="2 3" key="2">
    <citation type="submission" date="2013-11" db="EMBL/GenBank/DDBJ databases">
        <title>The Genome Sequence of Phytophthora parasitica INRA-310.</title>
        <authorList>
            <consortium name="The Broad Institute Genomics Platform"/>
            <person name="Russ C."/>
            <person name="Tyler B."/>
            <person name="Panabieres F."/>
            <person name="Shan W."/>
            <person name="Tripathy S."/>
            <person name="Grunwald N."/>
            <person name="Machado M."/>
            <person name="Johnson C.S."/>
            <person name="Arredondo F."/>
            <person name="Hong C."/>
            <person name="Coffey M."/>
            <person name="Young S.K."/>
            <person name="Zeng Q."/>
            <person name="Gargeya S."/>
            <person name="Fitzgerald M."/>
            <person name="Abouelleil A."/>
            <person name="Alvarado L."/>
            <person name="Chapman S.B."/>
            <person name="Gainer-Dewar J."/>
            <person name="Goldberg J."/>
            <person name="Griggs A."/>
            <person name="Gujja S."/>
            <person name="Hansen M."/>
            <person name="Howarth C."/>
            <person name="Imamovic A."/>
            <person name="Ireland A."/>
            <person name="Larimer J."/>
            <person name="McCowan C."/>
            <person name="Murphy C."/>
            <person name="Pearson M."/>
            <person name="Poon T.W."/>
            <person name="Priest M."/>
            <person name="Roberts A."/>
            <person name="Saif S."/>
            <person name="Shea T."/>
            <person name="Sykes S."/>
            <person name="Wortman J."/>
            <person name="Nusbaum C."/>
            <person name="Birren B."/>
        </authorList>
    </citation>
    <scope>NUCLEOTIDE SEQUENCE [LARGE SCALE GENOMIC DNA]</scope>
    <source>
        <strain evidence="2 3">INRA-310</strain>
    </source>
</reference>
<evidence type="ECO:0000313" key="2">
    <source>
        <dbReference type="EMBL" id="ETN00110.1"/>
    </source>
</evidence>
<sequence>MIRLNTENEVYAAKLPQLQAELLDETSQVDETQAQSVQTQLALTQLRARSHVLQTRKNSLEAQNNKLTQKLRECQQQLRRKTAALQQQTEKANKFELDLNQLKTTHTQEKLDWKNRLTAALKRFEHDKTKLENEFKAAERKVVREMKGRAEKALKKRRTAEATTVRLNEQLKQCKWELSSANDMVLGRTNEVRTLEALLRKAHRTEATLRNDLAICKTRLHSLQDEKKRSMARSGIVRTRRHRLGNQVPIEMLLTDSSDDEDQDNQVKEQCIHCLASTKDQSPCSPCSECPQLKDKIHQLQQKLRRLRSLHATELNAQASVLDALLQRRNDSRPR</sequence>
<proteinExistence type="predicted"/>
<dbReference type="EMBL" id="KI669642">
    <property type="protein sequence ID" value="ETN00110.1"/>
    <property type="molecule type" value="Genomic_DNA"/>
</dbReference>
<dbReference type="VEuPathDB" id="FungiDB:PPTG_18279"/>
<dbReference type="RefSeq" id="XP_008914585.1">
    <property type="nucleotide sequence ID" value="XM_008916337.1"/>
</dbReference>
<evidence type="ECO:0000256" key="1">
    <source>
        <dbReference type="SAM" id="Coils"/>
    </source>
</evidence>
<dbReference type="GeneID" id="20187170"/>
<dbReference type="AlphaFoldDB" id="W2PJA4"/>
<dbReference type="Proteomes" id="UP000018817">
    <property type="component" value="Unassembled WGS sequence"/>
</dbReference>
<dbReference type="OrthoDB" id="127884at2759"/>